<dbReference type="Pfam" id="PF04784">
    <property type="entry name" value="DUF547"/>
    <property type="match status" value="1"/>
</dbReference>
<dbReference type="Proteomes" id="UP000017836">
    <property type="component" value="Unassembled WGS sequence"/>
</dbReference>
<dbReference type="PANTHER" id="PTHR23054:SF18">
    <property type="entry name" value="TERNARY COMPLEX FACTOR MIP1, LEUCINE-ZIPPER"/>
    <property type="match status" value="1"/>
</dbReference>
<evidence type="ECO:0000313" key="4">
    <source>
        <dbReference type="EMBL" id="ERN11427.1"/>
    </source>
</evidence>
<reference evidence="5" key="1">
    <citation type="journal article" date="2013" name="Science">
        <title>The Amborella genome and the evolution of flowering plants.</title>
        <authorList>
            <consortium name="Amborella Genome Project"/>
        </authorList>
    </citation>
    <scope>NUCLEOTIDE SEQUENCE [LARGE SCALE GENOMIC DNA]</scope>
</reference>
<evidence type="ECO:0008006" key="6">
    <source>
        <dbReference type="Google" id="ProtNLM"/>
    </source>
</evidence>
<feature type="compositionally biased region" description="Polar residues" evidence="1">
    <location>
        <begin position="289"/>
        <end position="302"/>
    </location>
</feature>
<name>W1PN20_AMBTC</name>
<feature type="domain" description="Ternary complex factor MIP1 leucine-zipper" evidence="3">
    <location>
        <begin position="139"/>
        <end position="219"/>
    </location>
</feature>
<organism evidence="4 5">
    <name type="scientific">Amborella trichopoda</name>
    <dbReference type="NCBI Taxonomy" id="13333"/>
    <lineage>
        <taxon>Eukaryota</taxon>
        <taxon>Viridiplantae</taxon>
        <taxon>Streptophyta</taxon>
        <taxon>Embryophyta</taxon>
        <taxon>Tracheophyta</taxon>
        <taxon>Spermatophyta</taxon>
        <taxon>Magnoliopsida</taxon>
        <taxon>Amborellales</taxon>
        <taxon>Amborellaceae</taxon>
        <taxon>Amborella</taxon>
    </lineage>
</organism>
<feature type="region of interest" description="Disordered" evidence="1">
    <location>
        <begin position="235"/>
        <end position="318"/>
    </location>
</feature>
<evidence type="ECO:0000259" key="2">
    <source>
        <dbReference type="Pfam" id="PF04784"/>
    </source>
</evidence>
<dbReference type="AlphaFoldDB" id="W1PN20"/>
<evidence type="ECO:0000256" key="1">
    <source>
        <dbReference type="SAM" id="MobiDB-lite"/>
    </source>
</evidence>
<proteinExistence type="predicted"/>
<feature type="domain" description="DUF547" evidence="2">
    <location>
        <begin position="474"/>
        <end position="589"/>
    </location>
</feature>
<dbReference type="STRING" id="13333.W1PN20"/>
<sequence length="599" mass="66560">MICELGVPKHSSCEMLAYKCHMTCPVPSFERISASKLIRSQRWNSYLGLVRLPLPNVADISHHLNCVPRRKELGHKPVRVVTGIHHACMLLIRNSISSAPTSDVHVDMLPALPQAPSHVKLSWENGNDSIDVLKTQSLNSLQQSLKCEVVQLERRLQDQFSLRGALEKALGYRSTCSDISNGTTIPKPIAELIKEIAVLELEVVHLEQYLLSLYRKVFDHHVASLHMAEVGHRRISTSVSEKGLPEQDGADVMPDTEFPSSHCSSSQGSHEDIRKVSDDVGDREEQRDCSIQSNKSSLLHGSSDTRKGTSPLRGNPRILQTCHSEPISLPSEMKSGMSCLLSLADLLGTSISDHIPETPNRLSEDIVKCMASIYCRLAEPPLPNHGPYVSPTSSLSSLSTLSPQAQSDIWSPHCKSEAMMNSFPGGSPNDNRGPYNMMIELPSICVDSDRLNYASRMLQTYRSLIQRLEKVDPRKLSHEEKLAFWINIHNALSMHAYLAYGVPRSNLKRASLLLKAAYNVGGQTINSYIIERFVLRCHTNRPVQWLRALFSSGMKMKGRSDFHSYALDCQEPLLHFALCSGGHSDPAVTVPLAFEDLLA</sequence>
<protein>
    <recommendedName>
        <fullName evidence="6">DUF547 domain-containing protein</fullName>
    </recommendedName>
</protein>
<dbReference type="HOGENOM" id="CLU_019670_3_0_1"/>
<accession>W1PN20</accession>
<dbReference type="PANTHER" id="PTHR23054">
    <property type="entry name" value="TERNARY COMPLEX FACTOR MIP1, LEUCINE-ZIPPER-RELATED"/>
    <property type="match status" value="1"/>
</dbReference>
<evidence type="ECO:0000313" key="5">
    <source>
        <dbReference type="Proteomes" id="UP000017836"/>
    </source>
</evidence>
<dbReference type="InterPro" id="IPR025757">
    <property type="entry name" value="MIP1_Leuzipper"/>
</dbReference>
<dbReference type="InterPro" id="IPR006869">
    <property type="entry name" value="DUF547"/>
</dbReference>
<dbReference type="Gramene" id="ERN11427">
    <property type="protein sequence ID" value="ERN11427"/>
    <property type="gene ID" value="AMTR_s00022p00048210"/>
</dbReference>
<dbReference type="eggNOG" id="ENOG502QQYA">
    <property type="taxonomic scope" value="Eukaryota"/>
</dbReference>
<feature type="compositionally biased region" description="Basic and acidic residues" evidence="1">
    <location>
        <begin position="269"/>
        <end position="288"/>
    </location>
</feature>
<dbReference type="EMBL" id="KI392687">
    <property type="protein sequence ID" value="ERN11427.1"/>
    <property type="molecule type" value="Genomic_DNA"/>
</dbReference>
<keyword evidence="5" id="KW-1185">Reference proteome</keyword>
<gene>
    <name evidence="4" type="ORF">AMTR_s00022p00048210</name>
</gene>
<dbReference type="Pfam" id="PF14389">
    <property type="entry name" value="Lzipper-MIP1"/>
    <property type="match status" value="1"/>
</dbReference>
<evidence type="ECO:0000259" key="3">
    <source>
        <dbReference type="Pfam" id="PF14389"/>
    </source>
</evidence>